<gene>
    <name evidence="3" type="ORF">CONPUDRAFT_60495</name>
</gene>
<evidence type="ECO:0000259" key="2">
    <source>
        <dbReference type="Pfam" id="PF03061"/>
    </source>
</evidence>
<dbReference type="KEGG" id="cput:CONPUDRAFT_60495"/>
<evidence type="ECO:0000313" key="4">
    <source>
        <dbReference type="Proteomes" id="UP000053558"/>
    </source>
</evidence>
<feature type="compositionally biased region" description="Low complexity" evidence="1">
    <location>
        <begin position="20"/>
        <end position="40"/>
    </location>
</feature>
<protein>
    <submittedName>
        <fullName evidence="3">Thioesterase thiol ester dehydrase-isomerase</fullName>
    </submittedName>
</protein>
<dbReference type="EMBL" id="JH711582">
    <property type="protein sequence ID" value="EIW78612.1"/>
    <property type="molecule type" value="Genomic_DNA"/>
</dbReference>
<dbReference type="OrthoDB" id="506431at2759"/>
<dbReference type="AlphaFoldDB" id="A0A5M3MHC5"/>
<dbReference type="InterPro" id="IPR006683">
    <property type="entry name" value="Thioestr_dom"/>
</dbReference>
<dbReference type="PANTHER" id="PTHR47260">
    <property type="entry name" value="UPF0644 PROTEIN PB2B4.06"/>
    <property type="match status" value="1"/>
</dbReference>
<name>A0A5M3MHC5_CONPW</name>
<sequence>MFSSRLRTLPAHLPRRVPKASTARAYSQSASSSSSARPSSLRTLALATGVGLTFYTLGALFPPRVALLVSPRPAAPLPGADTTEGQAYTAELEASLQSLPTLVEHRSREDAEEWYETRPYATMPDERKVNSLTAGSLKGPGKLALAPLVRVRVDESETFAILHLGRALCGHDGVIHGGLLATILDESLARVAISNLPDKIGVTANLAINYKAPTFADQFVVIKVNLVEKKGRKTQVTGGVEDLKGNLLVEAAATFVQPKYAHLLSNSAVRQAMGEPVKVPTASREAGKEPILLGEGKAVPPALPAVNKKI</sequence>
<dbReference type="SUPFAM" id="SSF54637">
    <property type="entry name" value="Thioesterase/thiol ester dehydrase-isomerase"/>
    <property type="match status" value="1"/>
</dbReference>
<dbReference type="RefSeq" id="XP_007771103.1">
    <property type="nucleotide sequence ID" value="XM_007772913.1"/>
</dbReference>
<feature type="domain" description="Thioesterase" evidence="2">
    <location>
        <begin position="173"/>
        <end position="247"/>
    </location>
</feature>
<dbReference type="InterPro" id="IPR029069">
    <property type="entry name" value="HotDog_dom_sf"/>
</dbReference>
<reference evidence="4" key="1">
    <citation type="journal article" date="2012" name="Science">
        <title>The Paleozoic origin of enzymatic lignin decomposition reconstructed from 31 fungal genomes.</title>
        <authorList>
            <person name="Floudas D."/>
            <person name="Binder M."/>
            <person name="Riley R."/>
            <person name="Barry K."/>
            <person name="Blanchette R.A."/>
            <person name="Henrissat B."/>
            <person name="Martinez A.T."/>
            <person name="Otillar R."/>
            <person name="Spatafora J.W."/>
            <person name="Yadav J.S."/>
            <person name="Aerts A."/>
            <person name="Benoit I."/>
            <person name="Boyd A."/>
            <person name="Carlson A."/>
            <person name="Copeland A."/>
            <person name="Coutinho P.M."/>
            <person name="de Vries R.P."/>
            <person name="Ferreira P."/>
            <person name="Findley K."/>
            <person name="Foster B."/>
            <person name="Gaskell J."/>
            <person name="Glotzer D."/>
            <person name="Gorecki P."/>
            <person name="Heitman J."/>
            <person name="Hesse C."/>
            <person name="Hori C."/>
            <person name="Igarashi K."/>
            <person name="Jurgens J.A."/>
            <person name="Kallen N."/>
            <person name="Kersten P."/>
            <person name="Kohler A."/>
            <person name="Kuees U."/>
            <person name="Kumar T.K.A."/>
            <person name="Kuo A."/>
            <person name="LaButti K."/>
            <person name="Larrondo L.F."/>
            <person name="Lindquist E."/>
            <person name="Ling A."/>
            <person name="Lombard V."/>
            <person name="Lucas S."/>
            <person name="Lundell T."/>
            <person name="Martin R."/>
            <person name="McLaughlin D.J."/>
            <person name="Morgenstern I."/>
            <person name="Morin E."/>
            <person name="Murat C."/>
            <person name="Nagy L.G."/>
            <person name="Nolan M."/>
            <person name="Ohm R.A."/>
            <person name="Patyshakuliyeva A."/>
            <person name="Rokas A."/>
            <person name="Ruiz-Duenas F.J."/>
            <person name="Sabat G."/>
            <person name="Salamov A."/>
            <person name="Samejima M."/>
            <person name="Schmutz J."/>
            <person name="Slot J.C."/>
            <person name="St John F."/>
            <person name="Stenlid J."/>
            <person name="Sun H."/>
            <person name="Sun S."/>
            <person name="Syed K."/>
            <person name="Tsang A."/>
            <person name="Wiebenga A."/>
            <person name="Young D."/>
            <person name="Pisabarro A."/>
            <person name="Eastwood D.C."/>
            <person name="Martin F."/>
            <person name="Cullen D."/>
            <person name="Grigoriev I.V."/>
            <person name="Hibbett D.S."/>
        </authorList>
    </citation>
    <scope>NUCLEOTIDE SEQUENCE [LARGE SCALE GENOMIC DNA]</scope>
    <source>
        <strain evidence="4">RWD-64-598 SS2</strain>
    </source>
</reference>
<dbReference type="Proteomes" id="UP000053558">
    <property type="component" value="Unassembled WGS sequence"/>
</dbReference>
<feature type="region of interest" description="Disordered" evidence="1">
    <location>
        <begin position="1"/>
        <end position="40"/>
    </location>
</feature>
<dbReference type="PANTHER" id="PTHR47260:SF1">
    <property type="entry name" value="UPF0644 PROTEIN PB2B4.06"/>
    <property type="match status" value="1"/>
</dbReference>
<dbReference type="CDD" id="cd03443">
    <property type="entry name" value="PaaI_thioesterase"/>
    <property type="match status" value="1"/>
</dbReference>
<organism evidence="3 4">
    <name type="scientific">Coniophora puteana (strain RWD-64-598)</name>
    <name type="common">Brown rot fungus</name>
    <dbReference type="NCBI Taxonomy" id="741705"/>
    <lineage>
        <taxon>Eukaryota</taxon>
        <taxon>Fungi</taxon>
        <taxon>Dikarya</taxon>
        <taxon>Basidiomycota</taxon>
        <taxon>Agaricomycotina</taxon>
        <taxon>Agaricomycetes</taxon>
        <taxon>Agaricomycetidae</taxon>
        <taxon>Boletales</taxon>
        <taxon>Coniophorineae</taxon>
        <taxon>Coniophoraceae</taxon>
        <taxon>Coniophora</taxon>
    </lineage>
</organism>
<proteinExistence type="predicted"/>
<dbReference type="GO" id="GO:0016853">
    <property type="term" value="F:isomerase activity"/>
    <property type="evidence" value="ECO:0007669"/>
    <property type="project" value="UniProtKB-KW"/>
</dbReference>
<evidence type="ECO:0000256" key="1">
    <source>
        <dbReference type="SAM" id="MobiDB-lite"/>
    </source>
</evidence>
<dbReference type="GeneID" id="19208091"/>
<comment type="caution">
    <text evidence="3">The sequence shown here is derived from an EMBL/GenBank/DDBJ whole genome shotgun (WGS) entry which is preliminary data.</text>
</comment>
<keyword evidence="4" id="KW-1185">Reference proteome</keyword>
<dbReference type="Pfam" id="PF03061">
    <property type="entry name" value="4HBT"/>
    <property type="match status" value="1"/>
</dbReference>
<dbReference type="Gene3D" id="3.10.129.10">
    <property type="entry name" value="Hotdog Thioesterase"/>
    <property type="match status" value="1"/>
</dbReference>
<accession>A0A5M3MHC5</accession>
<keyword evidence="3" id="KW-0413">Isomerase</keyword>
<evidence type="ECO:0000313" key="3">
    <source>
        <dbReference type="EMBL" id="EIW78612.1"/>
    </source>
</evidence>
<dbReference type="OMA" id="RVFYNDK"/>
<dbReference type="InterPro" id="IPR052061">
    <property type="entry name" value="PTE-AB_protein"/>
</dbReference>